<proteinExistence type="predicted"/>
<dbReference type="Proteomes" id="UP000059188">
    <property type="component" value="Unassembled WGS sequence"/>
</dbReference>
<evidence type="ECO:0000313" key="1">
    <source>
        <dbReference type="EMBL" id="CEL54594.1"/>
    </source>
</evidence>
<dbReference type="OrthoDB" id="3220271at2759"/>
<accession>A0A0B7FCG8</accession>
<dbReference type="GO" id="GO:0047689">
    <property type="term" value="F:aspartate racemase activity"/>
    <property type="evidence" value="ECO:0007669"/>
    <property type="project" value="UniProtKB-EC"/>
</dbReference>
<dbReference type="AlphaFoldDB" id="A0A0B7FCG8"/>
<protein>
    <submittedName>
        <fullName evidence="1">Amino acid adenylation domain-containing protein</fullName>
        <ecNumber evidence="1">5.1.1.13</ecNumber>
    </submittedName>
</protein>
<keyword evidence="2" id="KW-1185">Reference proteome</keyword>
<dbReference type="EMBL" id="LN679116">
    <property type="protein sequence ID" value="CEL54594.1"/>
    <property type="molecule type" value="Genomic_DNA"/>
</dbReference>
<dbReference type="EC" id="5.1.1.13" evidence="1"/>
<gene>
    <name evidence="1" type="ORF">RSOLAG1IB_07198</name>
</gene>
<reference evidence="1 2" key="1">
    <citation type="submission" date="2014-11" db="EMBL/GenBank/DDBJ databases">
        <authorList>
            <person name="Wibberg Daniel"/>
        </authorList>
    </citation>
    <scope>NUCLEOTIDE SEQUENCE [LARGE SCALE GENOMIC DNA]</scope>
    <source>
        <strain evidence="1">Rhizoctonia solani AG1-IB 7/3/14</strain>
    </source>
</reference>
<name>A0A0B7FCG8_THACB</name>
<keyword evidence="1" id="KW-0413">Isomerase</keyword>
<sequence>MSSMATSITQLVPLPVVSEMVEGFQAYQNMGSNREALIKLEEDLSMMSEKFIPDPQRVNTDPEYARFVKYFVDIRSKVKKELQVPMVRRFDAASRLEDFREDLTNLMQTAIKAGYLIWPKVNILDEFDSTIKKLKIVGESNGLVIGELIGSRRYDGTSLSEVRDGLHVFTYQAMYNDAPVEVENYCGGEDDYLIQTVTELVDNYGRRGLNPVLQRLHGGMVFKDQSGQLHAYLVLSPHMFYTKNRQISFTHPDVGEGTPWVKLVNAKRSVELLCQIAEKSSTVFSQLKQDKQMNFDDIHVRSDGSLLLVPHTEGEKFLHDEDVFDPLLHDKNEVGWPVKELFILLHEACKQGLVRDAVSALREHDGAWDEIAVWRIAIDIGLRPSPTETIFRSYPPDKFTTYPGAITYFRDSPDEYGEWFDLVDKLPEIELSWYEQEHLESFEMISAIGRVGDEVFSFVKQDAIDRWLPPAQHDGWEYFPLEPWQSLEFVSLSYDSARLEQVLWEEWRDHLKKLAREKHLRKEYLGVVTFANVLIELNRKDVPELGTRPVYFHRRKLSADTTPEQFWGFFSFNQDPFGPTGLTVRLSGESSLKGRIVSESLPPDPPDYKQRFKTFEIEIQCVNMDDDWEVLIRRKQKEDRANNPKMRYPVLVLGYTNFFTSLYSYTTDVY</sequence>
<organism evidence="1 2">
    <name type="scientific">Thanatephorus cucumeris (strain AG1-IB / isolate 7/3/14)</name>
    <name type="common">Lettuce bottom rot fungus</name>
    <name type="synonym">Rhizoctonia solani</name>
    <dbReference type="NCBI Taxonomy" id="1108050"/>
    <lineage>
        <taxon>Eukaryota</taxon>
        <taxon>Fungi</taxon>
        <taxon>Dikarya</taxon>
        <taxon>Basidiomycota</taxon>
        <taxon>Agaricomycotina</taxon>
        <taxon>Agaricomycetes</taxon>
        <taxon>Cantharellales</taxon>
        <taxon>Ceratobasidiaceae</taxon>
        <taxon>Rhizoctonia</taxon>
        <taxon>Rhizoctonia solani AG-1</taxon>
    </lineage>
</organism>
<evidence type="ECO:0000313" key="2">
    <source>
        <dbReference type="Proteomes" id="UP000059188"/>
    </source>
</evidence>